<feature type="region of interest" description="Disordered" evidence="2">
    <location>
        <begin position="112"/>
        <end position="143"/>
    </location>
</feature>
<protein>
    <submittedName>
        <fullName evidence="3">Uncharacterized protein</fullName>
    </submittedName>
</protein>
<dbReference type="PANTHER" id="PTHR40131">
    <property type="entry name" value="C1Q DOMAIN-CONTAINING PROTEIN"/>
    <property type="match status" value="1"/>
</dbReference>
<feature type="coiled-coil region" evidence="1">
    <location>
        <begin position="394"/>
        <end position="459"/>
    </location>
</feature>
<evidence type="ECO:0000313" key="3">
    <source>
        <dbReference type="EMBL" id="CDW82772.1"/>
    </source>
</evidence>
<organism evidence="3 4">
    <name type="scientific">Stylonychia lemnae</name>
    <name type="common">Ciliate</name>
    <dbReference type="NCBI Taxonomy" id="5949"/>
    <lineage>
        <taxon>Eukaryota</taxon>
        <taxon>Sar</taxon>
        <taxon>Alveolata</taxon>
        <taxon>Ciliophora</taxon>
        <taxon>Intramacronucleata</taxon>
        <taxon>Spirotrichea</taxon>
        <taxon>Stichotrichia</taxon>
        <taxon>Sporadotrichida</taxon>
        <taxon>Oxytrichidae</taxon>
        <taxon>Stylonychinae</taxon>
        <taxon>Stylonychia</taxon>
    </lineage>
</organism>
<dbReference type="OMA" id="YLHISAK"/>
<evidence type="ECO:0000256" key="2">
    <source>
        <dbReference type="SAM" id="MobiDB-lite"/>
    </source>
</evidence>
<feature type="compositionally biased region" description="Polar residues" evidence="2">
    <location>
        <begin position="117"/>
        <end position="127"/>
    </location>
</feature>
<dbReference type="InParanoid" id="A0A078AN38"/>
<name>A0A078AN38_STYLE</name>
<accession>A0A078AN38</accession>
<dbReference type="OrthoDB" id="65833at2759"/>
<gene>
    <name evidence="3" type="primary">Contig2337.g2517</name>
    <name evidence="3" type="ORF">STYLEM_11807</name>
</gene>
<evidence type="ECO:0000256" key="1">
    <source>
        <dbReference type="SAM" id="Coils"/>
    </source>
</evidence>
<evidence type="ECO:0000313" key="4">
    <source>
        <dbReference type="Proteomes" id="UP000039865"/>
    </source>
</evidence>
<dbReference type="InterPro" id="IPR008983">
    <property type="entry name" value="Tumour_necrosis_fac-like_dom"/>
</dbReference>
<sequence>MNSNSLFQQIQNLDQNISSFNFVIQSFQDNDQQIILEDILEKLNFILAQEKTLFYEFERQVSSKVDRIEFSQIVQQKANQSDVQKILFEILNCNNLSASQKIQNFLENSIPHDQESTENIPPSNPSYHQQQQQHKHKPSQVSYDHQYSYQNTIDRANDSPSHKINCDQCFVDNTKYPQPNNQRNPQFVLRQAFSSLSETMPNNKENQATYQGTQQINHSLTDVQKLSQKIDDIYQSLCACIQNHCASKDDLLQVQQQIDAKVNKEDLEIALLQKANKQSVANALQRKANKQDLSQLEQRIGEQGVSDGDRKAIDQKFDEIKQQIERQKDSYIDLLQNEIMILKNETEGSLKKSIGKELGKINQEISVIQDSFQKYFSQIKDNQENTERKNDESYRSTQQRLELIQEQLNKELNSFKRQNKDSKKLDKINDFERNIKAQLDELNDMIKSTYKEINILKDDGLRMSDLVKSRFEENEKIVKFNIDTLSAEMVKLSKETYYEFDQIDREMQKLKYQLTQDSKGNLLQINDVENFRLDVRELKIKLEKLNDEVSQKSNITDVCALVDLKANSEDVDKNLDQIFKEIKYNCATTTSLDQIMADQKFINESLCALNCIGKWVWHGGFTSGGTLGRQAFSATKNSFKMSAFERVQATDGTGQNGYVDFVKWQREIINTCPDNFELSKYDDDSSALIVHTNGIYEILFTFFVPSESHKPSVQLRINGKPVLSTIDTSQSVIYHQDSLRHISTTTYLHISAKSKVQICLSNSNLFNHHATQQLSNMEYQFSPESAKGFISLRKL</sequence>
<feature type="coiled-coil region" evidence="1">
    <location>
        <begin position="310"/>
        <end position="337"/>
    </location>
</feature>
<reference evidence="3 4" key="1">
    <citation type="submission" date="2014-06" db="EMBL/GenBank/DDBJ databases">
        <authorList>
            <person name="Swart Estienne"/>
        </authorList>
    </citation>
    <scope>NUCLEOTIDE SEQUENCE [LARGE SCALE GENOMIC DNA]</scope>
    <source>
        <strain evidence="3 4">130c</strain>
    </source>
</reference>
<dbReference type="Gene3D" id="2.60.120.40">
    <property type="match status" value="1"/>
</dbReference>
<keyword evidence="1" id="KW-0175">Coiled coil</keyword>
<proteinExistence type="predicted"/>
<dbReference type="Proteomes" id="UP000039865">
    <property type="component" value="Unassembled WGS sequence"/>
</dbReference>
<dbReference type="AlphaFoldDB" id="A0A078AN38"/>
<feature type="coiled-coil region" evidence="1">
    <location>
        <begin position="528"/>
        <end position="555"/>
    </location>
</feature>
<dbReference type="EMBL" id="CCKQ01011229">
    <property type="protein sequence ID" value="CDW82772.1"/>
    <property type="molecule type" value="Genomic_DNA"/>
</dbReference>
<dbReference type="PANTHER" id="PTHR40131:SF1">
    <property type="entry name" value="C1Q DOMAIN-CONTAINING PROTEIN"/>
    <property type="match status" value="1"/>
</dbReference>
<keyword evidence="4" id="KW-1185">Reference proteome</keyword>